<comment type="caution">
    <text evidence="6">The sequence shown here is derived from an EMBL/GenBank/DDBJ whole genome shotgun (WGS) entry which is preliminary data.</text>
</comment>
<keyword evidence="4" id="KW-0233">DNA recombination</keyword>
<gene>
    <name evidence="6" type="ORF">AWC17_15060</name>
</gene>
<dbReference type="InterPro" id="IPR010998">
    <property type="entry name" value="Integrase_recombinase_N"/>
</dbReference>
<dbReference type="GO" id="GO:0006310">
    <property type="term" value="P:DNA recombination"/>
    <property type="evidence" value="ECO:0007669"/>
    <property type="project" value="UniProtKB-KW"/>
</dbReference>
<dbReference type="InterPro" id="IPR011010">
    <property type="entry name" value="DNA_brk_join_enz"/>
</dbReference>
<dbReference type="InterPro" id="IPR050090">
    <property type="entry name" value="Tyrosine_recombinase_XerCD"/>
</dbReference>
<dbReference type="Gene3D" id="1.10.150.130">
    <property type="match status" value="1"/>
</dbReference>
<dbReference type="Gene3D" id="1.10.443.10">
    <property type="entry name" value="Intergrase catalytic core"/>
    <property type="match status" value="1"/>
</dbReference>
<keyword evidence="7" id="KW-1185">Reference proteome</keyword>
<feature type="domain" description="Tyr recombinase" evidence="5">
    <location>
        <begin position="120"/>
        <end position="330"/>
    </location>
</feature>
<dbReference type="SUPFAM" id="SSF56349">
    <property type="entry name" value="DNA breaking-rejoining enzymes"/>
    <property type="match status" value="1"/>
</dbReference>
<evidence type="ECO:0000256" key="2">
    <source>
        <dbReference type="ARBA" id="ARBA00022908"/>
    </source>
</evidence>
<dbReference type="GO" id="GO:0005737">
    <property type="term" value="C:cytoplasm"/>
    <property type="evidence" value="ECO:0007669"/>
    <property type="project" value="UniProtKB-SubCell"/>
</dbReference>
<dbReference type="PANTHER" id="PTHR30349:SF77">
    <property type="entry name" value="TYROSINE RECOMBINASE XERC"/>
    <property type="match status" value="1"/>
</dbReference>
<dbReference type="CDD" id="cd00397">
    <property type="entry name" value="DNA_BRE_C"/>
    <property type="match status" value="1"/>
</dbReference>
<organism evidence="6 7">
    <name type="scientific">Mycobacterium nebraskense</name>
    <dbReference type="NCBI Taxonomy" id="244292"/>
    <lineage>
        <taxon>Bacteria</taxon>
        <taxon>Bacillati</taxon>
        <taxon>Actinomycetota</taxon>
        <taxon>Actinomycetes</taxon>
        <taxon>Mycobacteriales</taxon>
        <taxon>Mycobacteriaceae</taxon>
        <taxon>Mycobacterium</taxon>
    </lineage>
</organism>
<dbReference type="PANTHER" id="PTHR30349">
    <property type="entry name" value="PHAGE INTEGRASE-RELATED"/>
    <property type="match status" value="1"/>
</dbReference>
<reference evidence="6 7" key="1">
    <citation type="submission" date="2016-01" db="EMBL/GenBank/DDBJ databases">
        <title>The new phylogeny of the genus Mycobacterium.</title>
        <authorList>
            <person name="Tarcisio F."/>
            <person name="Conor M."/>
            <person name="Antonella G."/>
            <person name="Elisabetta G."/>
            <person name="Giulia F.S."/>
            <person name="Sara T."/>
            <person name="Anna F."/>
            <person name="Clotilde B."/>
            <person name="Roberto B."/>
            <person name="Veronica D.S."/>
            <person name="Fabio R."/>
            <person name="Monica P."/>
            <person name="Olivier J."/>
            <person name="Enrico T."/>
            <person name="Nicola S."/>
        </authorList>
    </citation>
    <scope>NUCLEOTIDE SEQUENCE [LARGE SCALE GENOMIC DNA]</scope>
    <source>
        <strain evidence="6 7">DSM 44803</strain>
    </source>
</reference>
<evidence type="ECO:0000259" key="5">
    <source>
        <dbReference type="PROSITE" id="PS51898"/>
    </source>
</evidence>
<dbReference type="Proteomes" id="UP000193781">
    <property type="component" value="Unassembled WGS sequence"/>
</dbReference>
<evidence type="ECO:0000256" key="3">
    <source>
        <dbReference type="ARBA" id="ARBA00023125"/>
    </source>
</evidence>
<dbReference type="OrthoDB" id="4603684at2"/>
<dbReference type="GO" id="GO:0003677">
    <property type="term" value="F:DNA binding"/>
    <property type="evidence" value="ECO:0007669"/>
    <property type="project" value="UniProtKB-KW"/>
</dbReference>
<dbReference type="EMBL" id="LQPH01000164">
    <property type="protein sequence ID" value="ORW16173.1"/>
    <property type="molecule type" value="Genomic_DNA"/>
</dbReference>
<name>A0A1X1YYN5_9MYCO</name>
<protein>
    <submittedName>
        <fullName evidence="6">Recombinase</fullName>
    </submittedName>
</protein>
<dbReference type="PROSITE" id="PS51898">
    <property type="entry name" value="TYR_RECOMBINASE"/>
    <property type="match status" value="1"/>
</dbReference>
<evidence type="ECO:0000256" key="4">
    <source>
        <dbReference type="ARBA" id="ARBA00023172"/>
    </source>
</evidence>
<dbReference type="AlphaFoldDB" id="A0A1X1YYN5"/>
<evidence type="ECO:0000313" key="7">
    <source>
        <dbReference type="Proteomes" id="UP000193781"/>
    </source>
</evidence>
<proteinExistence type="predicted"/>
<dbReference type="InterPro" id="IPR002104">
    <property type="entry name" value="Integrase_catalytic"/>
</dbReference>
<keyword evidence="2" id="KW-0229">DNA integration</keyword>
<accession>A0A1X1YYN5</accession>
<evidence type="ECO:0000313" key="6">
    <source>
        <dbReference type="EMBL" id="ORW16173.1"/>
    </source>
</evidence>
<sequence>MTGTSDGDPDGHRPAWFREFLTDRATRKPSPHTLQAYRHDFDAIASRLVCEPQHISALTPTAITTAAMREAFADFAHGHEAASVRRCWSTWNTLCGYLFGAEQIPANPMELVGKPKPAKTLPKSLPPAAAQALLGAIDAPGADTRTTDWPERDRAIVFTGLLAGLRAHELRGANVGDLRVLAGNRGGVLHVRGKGNKERAVPIEPALVEVINAYLDSRAARFPNTVRQRTAGAQHSRWPAQAPLFVGRDNERITRGVLQYRVLRAFKLAGPDAQRARGALLHALRHTFATELANANISVYALMRLLGHESMATSQRYITSAAAETKSAAALNPLYSLVNRPLEADPS</sequence>
<keyword evidence="3" id="KW-0238">DNA-binding</keyword>
<dbReference type="InterPro" id="IPR013762">
    <property type="entry name" value="Integrase-like_cat_sf"/>
</dbReference>
<evidence type="ECO:0000256" key="1">
    <source>
        <dbReference type="ARBA" id="ARBA00004496"/>
    </source>
</evidence>
<comment type="subcellular location">
    <subcellularLocation>
        <location evidence="1">Cytoplasm</location>
    </subcellularLocation>
</comment>
<dbReference type="GO" id="GO:0015074">
    <property type="term" value="P:DNA integration"/>
    <property type="evidence" value="ECO:0007669"/>
    <property type="project" value="UniProtKB-KW"/>
</dbReference>
<dbReference type="Pfam" id="PF00589">
    <property type="entry name" value="Phage_integrase"/>
    <property type="match status" value="1"/>
</dbReference>